<dbReference type="Proteomes" id="UP001196068">
    <property type="component" value="Unassembled WGS sequence"/>
</dbReference>
<reference evidence="1" key="1">
    <citation type="submission" date="2020-01" db="EMBL/GenBank/DDBJ databases">
        <authorList>
            <person name="Rat A."/>
        </authorList>
    </citation>
    <scope>NUCLEOTIDE SEQUENCE</scope>
    <source>
        <strain evidence="1">LMG 28251</strain>
    </source>
</reference>
<comment type="caution">
    <text evidence="1">The sequence shown here is derived from an EMBL/GenBank/DDBJ whole genome shotgun (WGS) entry which is preliminary data.</text>
</comment>
<organism evidence="1 2">
    <name type="scientific">Plastoroseomonas arctica</name>
    <dbReference type="NCBI Taxonomy" id="1509237"/>
    <lineage>
        <taxon>Bacteria</taxon>
        <taxon>Pseudomonadati</taxon>
        <taxon>Pseudomonadota</taxon>
        <taxon>Alphaproteobacteria</taxon>
        <taxon>Acetobacterales</taxon>
        <taxon>Acetobacteraceae</taxon>
        <taxon>Plastoroseomonas</taxon>
    </lineage>
</organism>
<proteinExistence type="predicted"/>
<name>A0AAF1JXQ3_9PROT</name>
<evidence type="ECO:0000313" key="1">
    <source>
        <dbReference type="EMBL" id="MBR0656416.1"/>
    </source>
</evidence>
<dbReference type="EMBL" id="JAAEDH010000018">
    <property type="protein sequence ID" value="MBR0656416.1"/>
    <property type="molecule type" value="Genomic_DNA"/>
</dbReference>
<sequence>MSAAAGSAAAAAPPAAKPLDAKGIWPGDILISDEAVLVSHSAVCVEDDKIAHAMGGVPLLGSLLDFEKGKGTVYRANPNLTYPDTANLWRVCQALAPKMKFGTNYATLVFGSAEYGAGAAAWKASMQEMYINGVFATKSDQGKPANLVCSQFVVLAMQIALGEKHVSFIKLDGRYTLPKTLRSYLVGAGSGWRAVGPYNRGVFQYGVPT</sequence>
<reference evidence="1" key="2">
    <citation type="journal article" date="2021" name="Syst. Appl. Microbiol.">
        <title>Roseomonas hellenica sp. nov., isolated from roots of wild-growing Alkanna tinctoria.</title>
        <authorList>
            <person name="Rat A."/>
            <person name="Naranjo H.D."/>
            <person name="Lebbe L."/>
            <person name="Cnockaert M."/>
            <person name="Krigas N."/>
            <person name="Grigoriadou K."/>
            <person name="Maloupa E."/>
            <person name="Willems A."/>
        </authorList>
    </citation>
    <scope>NUCLEOTIDE SEQUENCE</scope>
    <source>
        <strain evidence="1">LMG 28251</strain>
    </source>
</reference>
<dbReference type="RefSeq" id="WP_211875266.1">
    <property type="nucleotide sequence ID" value="NZ_JAAEDH010000018.1"/>
</dbReference>
<gene>
    <name evidence="1" type="ORF">GXW79_15140</name>
</gene>
<dbReference type="AlphaFoldDB" id="A0AAF1JXQ3"/>
<accession>A0AAF1JXQ3</accession>
<protein>
    <submittedName>
        <fullName evidence="1">Uncharacterized protein</fullName>
    </submittedName>
</protein>
<keyword evidence="2" id="KW-1185">Reference proteome</keyword>
<evidence type="ECO:0000313" key="2">
    <source>
        <dbReference type="Proteomes" id="UP001196068"/>
    </source>
</evidence>